<gene>
    <name evidence="4" type="ORF">EV679_3524</name>
</gene>
<dbReference type="GO" id="GO:0003700">
    <property type="term" value="F:DNA-binding transcription factor activity"/>
    <property type="evidence" value="ECO:0007669"/>
    <property type="project" value="InterPro"/>
</dbReference>
<reference evidence="4 5" key="1">
    <citation type="submission" date="2019-02" db="EMBL/GenBank/DDBJ databases">
        <title>Genomic Encyclopedia of Type Strains, Phase IV (KMG-IV): sequencing the most valuable type-strain genomes for metagenomic binning, comparative biology and taxonomic classification.</title>
        <authorList>
            <person name="Goeker M."/>
        </authorList>
    </citation>
    <scope>NUCLEOTIDE SEQUENCE [LARGE SCALE GENOMIC DNA]</scope>
    <source>
        <strain evidence="4 5">DSM 16618</strain>
    </source>
</reference>
<dbReference type="InterPro" id="IPR009057">
    <property type="entry name" value="Homeodomain-like_sf"/>
</dbReference>
<evidence type="ECO:0000259" key="3">
    <source>
        <dbReference type="PROSITE" id="PS01124"/>
    </source>
</evidence>
<dbReference type="InterPro" id="IPR053142">
    <property type="entry name" value="PchR_regulatory_protein"/>
</dbReference>
<dbReference type="Pfam" id="PF12833">
    <property type="entry name" value="HTH_18"/>
    <property type="match status" value="1"/>
</dbReference>
<protein>
    <submittedName>
        <fullName evidence="4">AraC family transcriptional regulator</fullName>
    </submittedName>
</protein>
<feature type="domain" description="HTH araC/xylS-type" evidence="3">
    <location>
        <begin position="246"/>
        <end position="341"/>
    </location>
</feature>
<dbReference type="Gene3D" id="1.10.10.60">
    <property type="entry name" value="Homeodomain-like"/>
    <property type="match status" value="1"/>
</dbReference>
<dbReference type="SMART" id="SM00342">
    <property type="entry name" value="HTH_ARAC"/>
    <property type="match status" value="1"/>
</dbReference>
<dbReference type="SUPFAM" id="SSF46689">
    <property type="entry name" value="Homeodomain-like"/>
    <property type="match status" value="2"/>
</dbReference>
<dbReference type="EMBL" id="SGWZ01000008">
    <property type="protein sequence ID" value="RZS63879.1"/>
    <property type="molecule type" value="Genomic_DNA"/>
</dbReference>
<keyword evidence="2" id="KW-0804">Transcription</keyword>
<dbReference type="GO" id="GO:0043565">
    <property type="term" value="F:sequence-specific DNA binding"/>
    <property type="evidence" value="ECO:0007669"/>
    <property type="project" value="InterPro"/>
</dbReference>
<accession>A0A4Q7MC58</accession>
<organism evidence="4 5">
    <name type="scientific">Kerstersia gyiorum</name>
    <dbReference type="NCBI Taxonomy" id="206506"/>
    <lineage>
        <taxon>Bacteria</taxon>
        <taxon>Pseudomonadati</taxon>
        <taxon>Pseudomonadota</taxon>
        <taxon>Betaproteobacteria</taxon>
        <taxon>Burkholderiales</taxon>
        <taxon>Alcaligenaceae</taxon>
        <taxon>Kerstersia</taxon>
    </lineage>
</organism>
<dbReference type="AlphaFoldDB" id="A0A4Q7MC58"/>
<dbReference type="InterPro" id="IPR018060">
    <property type="entry name" value="HTH_AraC"/>
</dbReference>
<dbReference type="Proteomes" id="UP000292039">
    <property type="component" value="Unassembled WGS sequence"/>
</dbReference>
<dbReference type="PROSITE" id="PS01124">
    <property type="entry name" value="HTH_ARAC_FAMILY_2"/>
    <property type="match status" value="1"/>
</dbReference>
<sequence>MDRPCAQAQGVQFRETCADSPLARTSSITRFTLSDFDELGVRAGFRYDLPGYVGPTSSVEHLCIAEGRVQEYSIRPGVKLVLSDIVSHHQYVAAAASTPQFSAIVMLQGRALAQLDANEATRLVAQGGVSIACRDAIALAALHPAGQRLRSLNISFNPADAAADTPLADAVSKVMSARGGRLQRWGVPAHLLQSIEPLMQSAWQGTMHSLLLEGVSLQVLAHALAGCAQAPARATRISARDRQRLEQVRERLHSAPGADYTLAELAELACMSPSTLRVKFQAVYRRSVFGWLRERRLEVARDYLSQGWSVQQAAHFVGYRHATNFATAFRQRYGIAPSESN</sequence>
<comment type="caution">
    <text evidence="4">The sequence shown here is derived from an EMBL/GenBank/DDBJ whole genome shotgun (WGS) entry which is preliminary data.</text>
</comment>
<evidence type="ECO:0000256" key="1">
    <source>
        <dbReference type="ARBA" id="ARBA00023015"/>
    </source>
</evidence>
<dbReference type="PANTHER" id="PTHR47893:SF1">
    <property type="entry name" value="REGULATORY PROTEIN PCHR"/>
    <property type="match status" value="1"/>
</dbReference>
<name>A0A4Q7MC58_9BURK</name>
<evidence type="ECO:0000313" key="5">
    <source>
        <dbReference type="Proteomes" id="UP000292039"/>
    </source>
</evidence>
<evidence type="ECO:0000313" key="4">
    <source>
        <dbReference type="EMBL" id="RZS63879.1"/>
    </source>
</evidence>
<proteinExistence type="predicted"/>
<dbReference type="PANTHER" id="PTHR47893">
    <property type="entry name" value="REGULATORY PROTEIN PCHR"/>
    <property type="match status" value="1"/>
</dbReference>
<keyword evidence="1" id="KW-0805">Transcription regulation</keyword>
<evidence type="ECO:0000256" key="2">
    <source>
        <dbReference type="ARBA" id="ARBA00023163"/>
    </source>
</evidence>